<dbReference type="SMART" id="SM00871">
    <property type="entry name" value="AraC_E_bind"/>
    <property type="match status" value="1"/>
</dbReference>
<dbReference type="Proteomes" id="UP000006671">
    <property type="component" value="Unassembled WGS sequence"/>
</dbReference>
<dbReference type="OrthoDB" id="22680at2759"/>
<dbReference type="InterPro" id="IPR011256">
    <property type="entry name" value="Reg_factor_effector_dom_sf"/>
</dbReference>
<dbReference type="InterPro" id="IPR050908">
    <property type="entry name" value="SmbC-like"/>
</dbReference>
<dbReference type="OMA" id="EYINDCT"/>
<evidence type="ECO:0000259" key="1">
    <source>
        <dbReference type="SMART" id="SM00871"/>
    </source>
</evidence>
<proteinExistence type="predicted"/>
<evidence type="ECO:0000313" key="2">
    <source>
        <dbReference type="EMBL" id="EFC37121.1"/>
    </source>
</evidence>
<keyword evidence="3" id="KW-1185">Reference proteome</keyword>
<reference evidence="2 3" key="1">
    <citation type="journal article" date="2010" name="Cell">
        <title>The genome of Naegleria gruberi illuminates early eukaryotic versatility.</title>
        <authorList>
            <person name="Fritz-Laylin L.K."/>
            <person name="Prochnik S.E."/>
            <person name="Ginger M.L."/>
            <person name="Dacks J.B."/>
            <person name="Carpenter M.L."/>
            <person name="Field M.C."/>
            <person name="Kuo A."/>
            <person name="Paredez A."/>
            <person name="Chapman J."/>
            <person name="Pham J."/>
            <person name="Shu S."/>
            <person name="Neupane R."/>
            <person name="Cipriano M."/>
            <person name="Mancuso J."/>
            <person name="Tu H."/>
            <person name="Salamov A."/>
            <person name="Lindquist E."/>
            <person name="Shapiro H."/>
            <person name="Lucas S."/>
            <person name="Grigoriev I.V."/>
            <person name="Cande W.Z."/>
            <person name="Fulton C."/>
            <person name="Rokhsar D.S."/>
            <person name="Dawson S.C."/>
        </authorList>
    </citation>
    <scope>NUCLEOTIDE SEQUENCE [LARGE SCALE GENOMIC DNA]</scope>
    <source>
        <strain evidence="2 3">NEG-M</strain>
    </source>
</reference>
<dbReference type="VEuPathDB" id="AmoebaDB:NAEGRDRAFT_75094"/>
<feature type="domain" description="AraC effector-binding" evidence="1">
    <location>
        <begin position="8"/>
        <end position="172"/>
    </location>
</feature>
<dbReference type="Gene3D" id="3.20.80.10">
    <property type="entry name" value="Regulatory factor, effector binding domain"/>
    <property type="match status" value="1"/>
</dbReference>
<dbReference type="KEGG" id="ngr:NAEGRDRAFT_75094"/>
<name>D2W154_NAEGR</name>
<dbReference type="PANTHER" id="PTHR40055:SF1">
    <property type="entry name" value="TRANSCRIPTIONAL REGULATOR YGIV-RELATED"/>
    <property type="match status" value="1"/>
</dbReference>
<dbReference type="InParanoid" id="D2W154"/>
<accession>D2W154</accession>
<dbReference type="EMBL" id="GG738921">
    <property type="protein sequence ID" value="EFC37121.1"/>
    <property type="molecule type" value="Genomic_DNA"/>
</dbReference>
<dbReference type="RefSeq" id="XP_002669865.1">
    <property type="nucleotide sequence ID" value="XM_002669819.1"/>
</dbReference>
<dbReference type="AlphaFoldDB" id="D2W154"/>
<dbReference type="PANTHER" id="PTHR40055">
    <property type="entry name" value="TRANSCRIPTIONAL REGULATOR YGIV-RELATED"/>
    <property type="match status" value="1"/>
</dbReference>
<gene>
    <name evidence="2" type="ORF">NAEGRDRAFT_75094</name>
</gene>
<sequence length="174" mass="20046">MSTTTDQTAIKIITLPAKKYLGVRRNNISIADGDFPKWIKEASRLISPVLNRTCYPTVTAFPRFVSPQDADIEHLLFVDQELSIDSDLVNRVENSQPNDEGLKAQLSEMPSGEYAYFRYVGPYEGLSSVWNKLMKEKLSGYVHTEPCWEEYINDCTQVKKEELITDLYWKLEKQ</sequence>
<dbReference type="InterPro" id="IPR029442">
    <property type="entry name" value="GyrI-like"/>
</dbReference>
<protein>
    <submittedName>
        <fullName evidence="2">Predicted protein</fullName>
    </submittedName>
</protein>
<evidence type="ECO:0000313" key="3">
    <source>
        <dbReference type="Proteomes" id="UP000006671"/>
    </source>
</evidence>
<dbReference type="SUPFAM" id="SSF55136">
    <property type="entry name" value="Probable bacterial effector-binding domain"/>
    <property type="match status" value="1"/>
</dbReference>
<dbReference type="InterPro" id="IPR010499">
    <property type="entry name" value="AraC_E-bd"/>
</dbReference>
<dbReference type="Pfam" id="PF06445">
    <property type="entry name" value="GyrI-like"/>
    <property type="match status" value="1"/>
</dbReference>
<organism evidence="3">
    <name type="scientific">Naegleria gruberi</name>
    <name type="common">Amoeba</name>
    <dbReference type="NCBI Taxonomy" id="5762"/>
    <lineage>
        <taxon>Eukaryota</taxon>
        <taxon>Discoba</taxon>
        <taxon>Heterolobosea</taxon>
        <taxon>Tetramitia</taxon>
        <taxon>Eutetramitia</taxon>
        <taxon>Vahlkampfiidae</taxon>
        <taxon>Naegleria</taxon>
    </lineage>
</organism>
<dbReference type="GeneID" id="8856803"/>